<evidence type="ECO:0000259" key="1">
    <source>
        <dbReference type="Pfam" id="PF00291"/>
    </source>
</evidence>
<organism evidence="2 3">
    <name type="scientific">Methanonatronarchaeum thermophilum</name>
    <dbReference type="NCBI Taxonomy" id="1927129"/>
    <lineage>
        <taxon>Archaea</taxon>
        <taxon>Methanobacteriati</taxon>
        <taxon>Methanobacteriota</taxon>
        <taxon>Methanonatronarchaeia</taxon>
        <taxon>Methanonatronarchaeales</taxon>
        <taxon>Methanonatronarchaeaceae</taxon>
        <taxon>Methanonatronarchaeum</taxon>
    </lineage>
</organism>
<evidence type="ECO:0000313" key="2">
    <source>
        <dbReference type="EMBL" id="OUJ18406.1"/>
    </source>
</evidence>
<dbReference type="EMBL" id="MRZU01000004">
    <property type="protein sequence ID" value="OUJ18406.1"/>
    <property type="molecule type" value="Genomic_DNA"/>
</dbReference>
<comment type="caution">
    <text evidence="2">The sequence shown here is derived from an EMBL/GenBank/DDBJ whole genome shotgun (WGS) entry which is preliminary data.</text>
</comment>
<accession>A0A1Y3GGA1</accession>
<gene>
    <name evidence="2" type="ORF">AMET1_1322</name>
</gene>
<dbReference type="SUPFAM" id="SSF53686">
    <property type="entry name" value="Tryptophan synthase beta subunit-like PLP-dependent enzymes"/>
    <property type="match status" value="1"/>
</dbReference>
<dbReference type="Pfam" id="PF00291">
    <property type="entry name" value="PALP"/>
    <property type="match status" value="1"/>
</dbReference>
<dbReference type="Gene3D" id="3.40.50.1100">
    <property type="match status" value="2"/>
</dbReference>
<dbReference type="OrthoDB" id="6371at2157"/>
<dbReference type="AlphaFoldDB" id="A0A1Y3GGA1"/>
<dbReference type="InterPro" id="IPR001926">
    <property type="entry name" value="TrpB-like_PALP"/>
</dbReference>
<reference evidence="2 3" key="1">
    <citation type="submission" date="2016-12" db="EMBL/GenBank/DDBJ databases">
        <title>Discovery of methanogenic haloarchaea.</title>
        <authorList>
            <person name="Sorokin D.Y."/>
            <person name="Makarova K.S."/>
            <person name="Abbas B."/>
            <person name="Ferrer M."/>
            <person name="Golyshin P.N."/>
        </authorList>
    </citation>
    <scope>NUCLEOTIDE SEQUENCE [LARGE SCALE GENOMIC DNA]</scope>
    <source>
        <strain evidence="2">AMET1</strain>
    </source>
</reference>
<dbReference type="RefSeq" id="WP_086637684.1">
    <property type="nucleotide sequence ID" value="NZ_MRZU01000004.1"/>
</dbReference>
<dbReference type="InterPro" id="IPR036052">
    <property type="entry name" value="TrpB-like_PALP_sf"/>
</dbReference>
<name>A0A1Y3GGA1_9EURY</name>
<protein>
    <submittedName>
        <fullName evidence="2">Threonine synthase and cysteate synthase ThrC</fullName>
    </submittedName>
</protein>
<keyword evidence="3" id="KW-1185">Reference proteome</keyword>
<dbReference type="Proteomes" id="UP000195137">
    <property type="component" value="Unassembled WGS sequence"/>
</dbReference>
<feature type="domain" description="Tryptophan synthase beta chain-like PALP" evidence="1">
    <location>
        <begin position="99"/>
        <end position="367"/>
    </location>
</feature>
<sequence length="398" mass="44987">MVNPTLLCPICEEKYQVTEFNFNCPEGCDSLPETQYGKYKTTEHEGIWRYLPWLPVEKPNNYQKTPLFIENREFKKMVGKDVVIAFHGYHPEIGADLDTCTFKEIEAVCSLRYAAEQNSNLAMASVGNTANAFLRQSYLEDINTYIFVPEKTHEDLFAVEKSDNAKLIVIKDASYSDAQDIASRFCQREDVSYDGGGKNIARRDSLSTLAYQYQEKYNEMPDHYFQPIGSGTGAIAFYTGSKRLKQNKITDKTPRIHIAQNTPFTPIVDAWNNQTRNLEPVDYNPLDRTYAKVLTNKNPLYSINGGLYDILNKTKGSATTATKKEAKKAGQKFKEIFNIDLYPAAEVGLAALMKTDLQGKILLNITGAGRQKLRQETNAETPEPDYIIEKGDSLNVIK</sequence>
<proteinExistence type="predicted"/>
<evidence type="ECO:0000313" key="3">
    <source>
        <dbReference type="Proteomes" id="UP000195137"/>
    </source>
</evidence>